<dbReference type="PANTHER" id="PTHR33383:SF1">
    <property type="entry name" value="MEMBRANE PROTEIN INSERTION EFFICIENCY FACTOR-RELATED"/>
    <property type="match status" value="1"/>
</dbReference>
<evidence type="ECO:0000313" key="2">
    <source>
        <dbReference type="EMBL" id="WUX50463.1"/>
    </source>
</evidence>
<accession>A0ABZ1ZZE0</accession>
<reference evidence="2" key="1">
    <citation type="submission" date="2022-10" db="EMBL/GenBank/DDBJ databases">
        <title>The complete genomes of actinobacterial strains from the NBC collection.</title>
        <authorList>
            <person name="Joergensen T.S."/>
            <person name="Alvarez Arevalo M."/>
            <person name="Sterndorff E.B."/>
            <person name="Faurdal D."/>
            <person name="Vuksanovic O."/>
            <person name="Mourched A.-S."/>
            <person name="Charusanti P."/>
            <person name="Shaw S."/>
            <person name="Blin K."/>
            <person name="Weber T."/>
        </authorList>
    </citation>
    <scope>NUCLEOTIDE SEQUENCE</scope>
    <source>
        <strain evidence="2">NBC_01432</strain>
    </source>
</reference>
<feature type="compositionally biased region" description="Basic and acidic residues" evidence="1">
    <location>
        <begin position="9"/>
        <end position="28"/>
    </location>
</feature>
<dbReference type="SMART" id="SM01234">
    <property type="entry name" value="Haemolytic"/>
    <property type="match status" value="1"/>
</dbReference>
<evidence type="ECO:0000313" key="3">
    <source>
        <dbReference type="Proteomes" id="UP001432209"/>
    </source>
</evidence>
<dbReference type="PANTHER" id="PTHR33383">
    <property type="entry name" value="MEMBRANE PROTEIN INSERTION EFFICIENCY FACTOR-RELATED"/>
    <property type="match status" value="1"/>
</dbReference>
<keyword evidence="3" id="KW-1185">Reference proteome</keyword>
<dbReference type="RefSeq" id="WP_329074070.1">
    <property type="nucleotide sequence ID" value="NZ_CP109495.1"/>
</dbReference>
<dbReference type="EMBL" id="CP109495">
    <property type="protein sequence ID" value="WUX50463.1"/>
    <property type="molecule type" value="Genomic_DNA"/>
</dbReference>
<dbReference type="Pfam" id="PF01809">
    <property type="entry name" value="YidD"/>
    <property type="match status" value="1"/>
</dbReference>
<name>A0ABZ1ZZE0_STRNV</name>
<dbReference type="InterPro" id="IPR002696">
    <property type="entry name" value="Membr_insert_effic_factor_YidD"/>
</dbReference>
<feature type="region of interest" description="Disordered" evidence="1">
    <location>
        <begin position="142"/>
        <end position="168"/>
    </location>
</feature>
<feature type="region of interest" description="Disordered" evidence="1">
    <location>
        <begin position="1"/>
        <end position="28"/>
    </location>
</feature>
<dbReference type="NCBIfam" id="TIGR00278">
    <property type="entry name" value="membrane protein insertion efficiency factor YidD"/>
    <property type="match status" value="1"/>
</dbReference>
<gene>
    <name evidence="2" type="primary">yidD</name>
    <name evidence="2" type="ORF">OG442_02240</name>
</gene>
<protein>
    <submittedName>
        <fullName evidence="2">Membrane protein insertion efficiency factor YidD</fullName>
    </submittedName>
</protein>
<proteinExistence type="predicted"/>
<evidence type="ECO:0000256" key="1">
    <source>
        <dbReference type="SAM" id="MobiDB-lite"/>
    </source>
</evidence>
<sequence length="168" mass="18437">MTASRKSSRAGERQGRYKSGDDEPRDSKKESCLEGAADSCIMCRQCCPAMWVSALPALFLALLRRPSSGRDPSAPRPAGRSAGAMYAAVRHYRTEISPARPPCCPYTPSCSTYAVKALHRHGALRGGFLVLGRLLRCRPGAARRRGHRDPVPPARRPLRVNPPEREES</sequence>
<dbReference type="Proteomes" id="UP001432209">
    <property type="component" value="Chromosome"/>
</dbReference>
<organism evidence="2 3">
    <name type="scientific">Streptomyces niveus</name>
    <name type="common">Streptomyces spheroides</name>
    <dbReference type="NCBI Taxonomy" id="193462"/>
    <lineage>
        <taxon>Bacteria</taxon>
        <taxon>Bacillati</taxon>
        <taxon>Actinomycetota</taxon>
        <taxon>Actinomycetes</taxon>
        <taxon>Kitasatosporales</taxon>
        <taxon>Streptomycetaceae</taxon>
        <taxon>Streptomyces</taxon>
    </lineage>
</organism>